<organism evidence="13">
    <name type="scientific">Talaromyces marneffei PM1</name>
    <dbReference type="NCBI Taxonomy" id="1077442"/>
    <lineage>
        <taxon>Eukaryota</taxon>
        <taxon>Fungi</taxon>
        <taxon>Dikarya</taxon>
        <taxon>Ascomycota</taxon>
        <taxon>Pezizomycotina</taxon>
        <taxon>Eurotiomycetes</taxon>
        <taxon>Eurotiomycetidae</taxon>
        <taxon>Eurotiales</taxon>
        <taxon>Trichocomaceae</taxon>
        <taxon>Talaromyces</taxon>
        <taxon>Talaromyces sect. Talaromyces</taxon>
    </lineage>
</organism>
<dbReference type="EMBL" id="JPOX01000041">
    <property type="protein sequence ID" value="KFX42760.1"/>
    <property type="molecule type" value="Genomic_DNA"/>
</dbReference>
<evidence type="ECO:0000256" key="7">
    <source>
        <dbReference type="ARBA" id="ARBA00022801"/>
    </source>
</evidence>
<evidence type="ECO:0000256" key="9">
    <source>
        <dbReference type="ARBA" id="ARBA00023136"/>
    </source>
</evidence>
<dbReference type="HOGENOM" id="CLU_415714_0_0_1"/>
<feature type="domain" description="Glycoside hydrolase family 20 catalytic" evidence="12">
    <location>
        <begin position="362"/>
        <end position="609"/>
    </location>
</feature>
<dbReference type="Gene3D" id="3.20.20.80">
    <property type="entry name" value="Glycosidases"/>
    <property type="match status" value="1"/>
</dbReference>
<dbReference type="PRINTS" id="PR00738">
    <property type="entry name" value="GLHYDRLASE20"/>
</dbReference>
<comment type="caution">
    <text evidence="13">The sequence shown here is derived from an EMBL/GenBank/DDBJ whole genome shotgun (WGS) entry which is preliminary data.</text>
</comment>
<name>A0A093V7Q2_TALMA</name>
<evidence type="ECO:0000256" key="3">
    <source>
        <dbReference type="ARBA" id="ARBA00006285"/>
    </source>
</evidence>
<evidence type="ECO:0000256" key="4">
    <source>
        <dbReference type="ARBA" id="ARBA00012663"/>
    </source>
</evidence>
<keyword evidence="9 11" id="KW-0472">Membrane</keyword>
<comment type="similarity">
    <text evidence="3">Belongs to the glycosyl hydrolase 20 family.</text>
</comment>
<evidence type="ECO:0000256" key="2">
    <source>
        <dbReference type="ARBA" id="ARBA00004127"/>
    </source>
</evidence>
<dbReference type="eggNOG" id="KOG2499">
    <property type="taxonomic scope" value="Eukaryota"/>
</dbReference>
<dbReference type="InterPro" id="IPR015883">
    <property type="entry name" value="Glyco_hydro_20_cat"/>
</dbReference>
<evidence type="ECO:0000256" key="11">
    <source>
        <dbReference type="SAM" id="Phobius"/>
    </source>
</evidence>
<reference key="1">
    <citation type="journal article" date="2014" name="PLoS Genet.">
        <title>Signature Gene Expression Reveals Novel Clues to the Molecular Mechanisms of Dimorphic Transition in Penicillium marneffei.</title>
        <authorList>
            <person name="Yang E."/>
            <person name="Wang G."/>
            <person name="Cai J."/>
            <person name="Woo P.C."/>
            <person name="Lau S.K."/>
            <person name="Yuen K.-Y."/>
            <person name="Chow W.-N."/>
            <person name="Lin X."/>
        </authorList>
    </citation>
    <scope>NUCLEOTIDE SEQUENCE [LARGE SCALE GENOMIC DNA]</scope>
    <source>
        <strain>PM1</strain>
    </source>
</reference>
<feature type="transmembrane region" description="Helical" evidence="11">
    <location>
        <begin position="30"/>
        <end position="52"/>
    </location>
</feature>
<proteinExistence type="inferred from homology"/>
<dbReference type="Pfam" id="PF04750">
    <property type="entry name" value="Far-17a_AIG1"/>
    <property type="match status" value="1"/>
</dbReference>
<dbReference type="GO" id="GO:0005975">
    <property type="term" value="P:carbohydrate metabolic process"/>
    <property type="evidence" value="ECO:0007669"/>
    <property type="project" value="InterPro"/>
</dbReference>
<dbReference type="EMBL" id="JPOX01000041">
    <property type="protein sequence ID" value="KFX42761.1"/>
    <property type="molecule type" value="Genomic_DNA"/>
</dbReference>
<dbReference type="SUPFAM" id="SSF51445">
    <property type="entry name" value="(Trans)glycosidases"/>
    <property type="match status" value="1"/>
</dbReference>
<comment type="subcellular location">
    <subcellularLocation>
        <location evidence="2">Endomembrane system</location>
        <topology evidence="2">Multi-pass membrane protein</topology>
    </subcellularLocation>
</comment>
<keyword evidence="7" id="KW-0378">Hydrolase</keyword>
<dbReference type="AlphaFoldDB" id="A0A093V7Q2"/>
<accession>A0A093V7Q2</accession>
<dbReference type="PANTHER" id="PTHR22600">
    <property type="entry name" value="BETA-HEXOSAMINIDASE"/>
    <property type="match status" value="1"/>
</dbReference>
<reference evidence="13" key="2">
    <citation type="journal article" date="2014" name="PLoS Genet.">
        <title>Signature gene expression reveals novel clues to the molecular mechanisms of dimorphic transition in Penicillium marneffei.</title>
        <authorList>
            <person name="Yang E."/>
            <person name="Wang G."/>
            <person name="Cai J."/>
            <person name="Woo P.C."/>
            <person name="Lau S.K."/>
            <person name="Yuen K.-Y."/>
            <person name="Chow W.-N."/>
            <person name="Lin X."/>
        </authorList>
    </citation>
    <scope>NUCLEOTIDE SEQUENCE</scope>
    <source>
        <strain evidence="13">PM1</strain>
    </source>
</reference>
<feature type="transmembrane region" description="Helical" evidence="11">
    <location>
        <begin position="113"/>
        <end position="132"/>
    </location>
</feature>
<sequence length="660" mass="75981">MGRPFLTLFGADPALDPLHPYETSWLLSPVLLGLSRAVIAVYIFFCIIYTYVYDSTHSNSVAIGQSFSFFTILNFWGMGFYFLVSAVHTLLYAATGRSVILDRLPRVFRALHALFYTCVATLPFLVVVIYWGVLYSGSWFKDWFGAWSNISEHGLIGIYSLLEVCLTTTPPHPLIHLAFLILILLLYLALAYLTHYTQGWYTYSFLDPGDHGQHSGKVAAYCFIILAAILAVFFVTWGLIWLRRRWTHGEIKRAKKDLVPVYGDNSHLSHGDEETTTTTTTQQAIPVDCINPALQIYVVNGNINIIHQNLTRRLVTWRSFMCTCRNVSEARACSKGPNQAIHSIVQMVPLYYNTSAMDADLYPHRGFMLDTGRKFFPVDAITKLLTLLHRYNFNVFHWHIYDAESFPLLWPADQEDGDWTLTNASRKFSHTRHFYSPQDIQDVVAYAQRLGIRVYPETDMPGHSDIWGFWKRDLVVGTPDLEKPNAQLDIRNRMTLDYIRDLVSTVDRYFDSPDLHHFGGDEVAMIWRTEDDRKLLTTFFDWLRTVCSPNKSPIIWDDLITEPGNSLDDISTDWVIQTWNDGVTQKVLEKGHRVIVSESDAFYIGNADYDKITEFVFPRHRNVLGFEVVWFTSEGDDPYDLEQRWIVEPLRAAVGIRRPR</sequence>
<evidence type="ECO:0000256" key="1">
    <source>
        <dbReference type="ARBA" id="ARBA00001231"/>
    </source>
</evidence>
<feature type="transmembrane region" description="Helical" evidence="11">
    <location>
        <begin position="218"/>
        <end position="242"/>
    </location>
</feature>
<dbReference type="GO" id="GO:0016020">
    <property type="term" value="C:membrane"/>
    <property type="evidence" value="ECO:0007669"/>
    <property type="project" value="InterPro"/>
</dbReference>
<evidence type="ECO:0000313" key="13">
    <source>
        <dbReference type="EMBL" id="KFX42761.1"/>
    </source>
</evidence>
<keyword evidence="6" id="KW-0732">Signal</keyword>
<comment type="catalytic activity">
    <reaction evidence="1">
        <text>Hydrolysis of terminal non-reducing N-acetyl-D-hexosamine residues in N-acetyl-beta-D-hexosaminides.</text>
        <dbReference type="EC" id="3.2.1.52"/>
    </reaction>
</comment>
<dbReference type="GO" id="GO:0030203">
    <property type="term" value="P:glycosaminoglycan metabolic process"/>
    <property type="evidence" value="ECO:0007669"/>
    <property type="project" value="TreeGrafter"/>
</dbReference>
<keyword evidence="8 11" id="KW-1133">Transmembrane helix</keyword>
<dbReference type="Pfam" id="PF00728">
    <property type="entry name" value="Glyco_hydro_20"/>
    <property type="match status" value="1"/>
</dbReference>
<evidence type="ECO:0000259" key="12">
    <source>
        <dbReference type="Pfam" id="PF00728"/>
    </source>
</evidence>
<dbReference type="InterPro" id="IPR025705">
    <property type="entry name" value="Beta_hexosaminidase_sua/sub"/>
</dbReference>
<dbReference type="InterPro" id="IPR017853">
    <property type="entry name" value="GH"/>
</dbReference>
<evidence type="ECO:0000256" key="10">
    <source>
        <dbReference type="PIRSR" id="PIRSR625705-1"/>
    </source>
</evidence>
<dbReference type="GO" id="GO:0004563">
    <property type="term" value="F:beta-N-acetylhexosaminidase activity"/>
    <property type="evidence" value="ECO:0007669"/>
    <property type="project" value="UniProtKB-EC"/>
</dbReference>
<dbReference type="EC" id="3.2.1.52" evidence="4"/>
<gene>
    <name evidence="13" type="ORF">GQ26_0410610</name>
</gene>
<evidence type="ECO:0000256" key="8">
    <source>
        <dbReference type="ARBA" id="ARBA00022989"/>
    </source>
</evidence>
<protein>
    <recommendedName>
        <fullName evidence="4">beta-N-acetylhexosaminidase</fullName>
        <ecNumber evidence="4">3.2.1.52</ecNumber>
    </recommendedName>
</protein>
<dbReference type="PANTHER" id="PTHR22600:SF26">
    <property type="entry name" value="BETA-N-ACETYLHEXOSAMINIDASE"/>
    <property type="match status" value="1"/>
</dbReference>
<evidence type="ECO:0000256" key="6">
    <source>
        <dbReference type="ARBA" id="ARBA00022729"/>
    </source>
</evidence>
<feature type="transmembrane region" description="Helical" evidence="11">
    <location>
        <begin position="174"/>
        <end position="198"/>
    </location>
</feature>
<feature type="active site" description="Proton donor" evidence="10">
    <location>
        <position position="522"/>
    </location>
</feature>
<keyword evidence="5 11" id="KW-0812">Transmembrane</keyword>
<feature type="transmembrane region" description="Helical" evidence="11">
    <location>
        <begin position="72"/>
        <end position="93"/>
    </location>
</feature>
<dbReference type="GO" id="GO:0012505">
    <property type="term" value="C:endomembrane system"/>
    <property type="evidence" value="ECO:0007669"/>
    <property type="project" value="UniProtKB-SubCell"/>
</dbReference>
<evidence type="ECO:0000256" key="5">
    <source>
        <dbReference type="ARBA" id="ARBA00022692"/>
    </source>
</evidence>
<dbReference type="InterPro" id="IPR006838">
    <property type="entry name" value="ADTRP_AIG1"/>
</dbReference>